<evidence type="ECO:0000256" key="6">
    <source>
        <dbReference type="ARBA" id="ARBA00022763"/>
    </source>
</evidence>
<dbReference type="PATRIC" id="fig|1081904.3.peg.1073"/>
<evidence type="ECO:0000256" key="11">
    <source>
        <dbReference type="ARBA" id="ARBA00023204"/>
    </source>
</evidence>
<keyword evidence="2 13" id="KW-0963">Cytoplasm</keyword>
<evidence type="ECO:0000256" key="3">
    <source>
        <dbReference type="ARBA" id="ARBA00022722"/>
    </source>
</evidence>
<dbReference type="Gene3D" id="3.30.420.10">
    <property type="entry name" value="Ribonuclease H-like superfamily/Ribonuclease H"/>
    <property type="match status" value="1"/>
</dbReference>
<gene>
    <name evidence="13 15" type="primary">ruvC</name>
    <name evidence="15" type="ORF">HMPREF1218_1454</name>
</gene>
<dbReference type="RefSeq" id="WP_021583734.1">
    <property type="nucleotide sequence ID" value="NZ_AWET01000021.1"/>
</dbReference>
<dbReference type="Proteomes" id="UP000016600">
    <property type="component" value="Unassembled WGS sequence"/>
</dbReference>
<evidence type="ECO:0000256" key="13">
    <source>
        <dbReference type="HAMAP-Rule" id="MF_00034"/>
    </source>
</evidence>
<dbReference type="SUPFAM" id="SSF53098">
    <property type="entry name" value="Ribonuclease H-like"/>
    <property type="match status" value="1"/>
</dbReference>
<dbReference type="PANTHER" id="PTHR30194:SF3">
    <property type="entry name" value="CROSSOVER JUNCTION ENDODEOXYRIBONUCLEASE RUVC"/>
    <property type="match status" value="1"/>
</dbReference>
<keyword evidence="11 13" id="KW-0234">DNA repair</keyword>
<dbReference type="AlphaFoldDB" id="U2MU78"/>
<keyword evidence="3 13" id="KW-0540">Nuclease</keyword>
<keyword evidence="9 13" id="KW-0238">DNA-binding</keyword>
<keyword evidence="7 13" id="KW-0378">Hydrolase</keyword>
<evidence type="ECO:0000256" key="12">
    <source>
        <dbReference type="ARBA" id="ARBA00029354"/>
    </source>
</evidence>
<dbReference type="FunFam" id="3.30.420.10:FF:000002">
    <property type="entry name" value="Crossover junction endodeoxyribonuclease RuvC"/>
    <property type="match status" value="1"/>
</dbReference>
<evidence type="ECO:0000313" key="15">
    <source>
        <dbReference type="EMBL" id="ERK02799.1"/>
    </source>
</evidence>
<comment type="similarity">
    <text evidence="1 13">Belongs to the RuvC family.</text>
</comment>
<dbReference type="EMBL" id="AWET01000021">
    <property type="protein sequence ID" value="ERK02799.1"/>
    <property type="molecule type" value="Genomic_DNA"/>
</dbReference>
<comment type="cofactor">
    <cofactor evidence="13">
        <name>Mg(2+)</name>
        <dbReference type="ChEBI" id="CHEBI:18420"/>
    </cofactor>
    <text evidence="13">Binds 2 Mg(2+) ion per subunit.</text>
</comment>
<keyword evidence="4 13" id="KW-0479">Metal-binding</keyword>
<dbReference type="Pfam" id="PF02075">
    <property type="entry name" value="RuvC"/>
    <property type="match status" value="1"/>
</dbReference>
<dbReference type="InterPro" id="IPR002176">
    <property type="entry name" value="X-over_junc_endoDNase_RuvC"/>
</dbReference>
<evidence type="ECO:0000256" key="5">
    <source>
        <dbReference type="ARBA" id="ARBA00022759"/>
    </source>
</evidence>
<keyword evidence="16" id="KW-1185">Reference proteome</keyword>
<keyword evidence="10 13" id="KW-0233">DNA recombination</keyword>
<evidence type="ECO:0000256" key="10">
    <source>
        <dbReference type="ARBA" id="ARBA00023172"/>
    </source>
</evidence>
<feature type="binding site" evidence="13">
    <location>
        <position position="11"/>
    </location>
    <ligand>
        <name>Mg(2+)</name>
        <dbReference type="ChEBI" id="CHEBI:18420"/>
        <label>1</label>
    </ligand>
</feature>
<evidence type="ECO:0000256" key="14">
    <source>
        <dbReference type="NCBIfam" id="TIGR00228"/>
    </source>
</evidence>
<comment type="caution">
    <text evidence="15">The sequence shown here is derived from an EMBL/GenBank/DDBJ whole genome shotgun (WGS) entry which is preliminary data.</text>
</comment>
<dbReference type="EC" id="3.1.21.10" evidence="13 14"/>
<feature type="binding site" evidence="13">
    <location>
        <position position="146"/>
    </location>
    <ligand>
        <name>Mg(2+)</name>
        <dbReference type="ChEBI" id="CHEBI:18420"/>
        <label>1</label>
    </ligand>
</feature>
<comment type="catalytic activity">
    <reaction evidence="12 13">
        <text>Endonucleolytic cleavage at a junction such as a reciprocal single-stranded crossover between two homologous DNA duplexes (Holliday junction).</text>
        <dbReference type="EC" id="3.1.21.10"/>
    </reaction>
</comment>
<keyword evidence="8 13" id="KW-0460">Magnesium</keyword>
<name>U2MU78_9BACT</name>
<evidence type="ECO:0000256" key="4">
    <source>
        <dbReference type="ARBA" id="ARBA00022723"/>
    </source>
</evidence>
<dbReference type="PRINTS" id="PR00696">
    <property type="entry name" value="RSOLVASERUVC"/>
</dbReference>
<evidence type="ECO:0000256" key="8">
    <source>
        <dbReference type="ARBA" id="ARBA00022842"/>
    </source>
</evidence>
<evidence type="ECO:0000256" key="7">
    <source>
        <dbReference type="ARBA" id="ARBA00022801"/>
    </source>
</evidence>
<evidence type="ECO:0000256" key="1">
    <source>
        <dbReference type="ARBA" id="ARBA00009518"/>
    </source>
</evidence>
<dbReference type="HAMAP" id="MF_00034">
    <property type="entry name" value="RuvC"/>
    <property type="match status" value="1"/>
</dbReference>
<dbReference type="InterPro" id="IPR012337">
    <property type="entry name" value="RNaseH-like_sf"/>
</dbReference>
<dbReference type="GO" id="GO:0048476">
    <property type="term" value="C:Holliday junction resolvase complex"/>
    <property type="evidence" value="ECO:0007669"/>
    <property type="project" value="UniProtKB-UniRule"/>
</dbReference>
<dbReference type="GO" id="GO:0006281">
    <property type="term" value="P:DNA repair"/>
    <property type="evidence" value="ECO:0007669"/>
    <property type="project" value="UniProtKB-UniRule"/>
</dbReference>
<protein>
    <recommendedName>
        <fullName evidence="13 14">Crossover junction endodeoxyribonuclease RuvC</fullName>
        <ecNumber evidence="13 14">3.1.21.10</ecNumber>
    </recommendedName>
    <alternativeName>
        <fullName evidence="13">Holliday junction nuclease RuvC</fullName>
    </alternativeName>
    <alternativeName>
        <fullName evidence="13">Holliday junction resolvase RuvC</fullName>
    </alternativeName>
</protein>
<dbReference type="NCBIfam" id="TIGR00228">
    <property type="entry name" value="ruvC"/>
    <property type="match status" value="1"/>
</dbReference>
<feature type="active site" evidence="13">
    <location>
        <position position="146"/>
    </location>
</feature>
<keyword evidence="5 13" id="KW-0255">Endonuclease</keyword>
<dbReference type="PROSITE" id="PS01321">
    <property type="entry name" value="RUVC"/>
    <property type="match status" value="1"/>
</dbReference>
<dbReference type="InterPro" id="IPR020563">
    <property type="entry name" value="X-over_junc_endoDNase_Mg_BS"/>
</dbReference>
<dbReference type="InterPro" id="IPR036397">
    <property type="entry name" value="RNaseH_sf"/>
</dbReference>
<feature type="active site" evidence="13">
    <location>
        <position position="11"/>
    </location>
</feature>
<dbReference type="PANTHER" id="PTHR30194">
    <property type="entry name" value="CROSSOVER JUNCTION ENDODEOXYRIBONUCLEASE RUVC"/>
    <property type="match status" value="1"/>
</dbReference>
<evidence type="ECO:0000313" key="16">
    <source>
        <dbReference type="Proteomes" id="UP000016600"/>
    </source>
</evidence>
<accession>U2MU78</accession>
<evidence type="ECO:0000256" key="2">
    <source>
        <dbReference type="ARBA" id="ARBA00022490"/>
    </source>
</evidence>
<organism evidence="15 16">
    <name type="scientific">Hoylesella pleuritidis F0068</name>
    <dbReference type="NCBI Taxonomy" id="1081904"/>
    <lineage>
        <taxon>Bacteria</taxon>
        <taxon>Pseudomonadati</taxon>
        <taxon>Bacteroidota</taxon>
        <taxon>Bacteroidia</taxon>
        <taxon>Bacteroidales</taxon>
        <taxon>Prevotellaceae</taxon>
        <taxon>Hoylesella</taxon>
    </lineage>
</organism>
<feature type="binding site" evidence="13">
    <location>
        <position position="71"/>
    </location>
    <ligand>
        <name>Mg(2+)</name>
        <dbReference type="ChEBI" id="CHEBI:18420"/>
        <label>2</label>
    </ligand>
</feature>
<comment type="subcellular location">
    <subcellularLocation>
        <location evidence="13">Cytoplasm</location>
    </subcellularLocation>
</comment>
<dbReference type="GO" id="GO:0003677">
    <property type="term" value="F:DNA binding"/>
    <property type="evidence" value="ECO:0007669"/>
    <property type="project" value="UniProtKB-KW"/>
</dbReference>
<comment type="subunit">
    <text evidence="13">Homodimer which binds Holliday junction (HJ) DNA. The HJ becomes 2-fold symmetrical on binding to RuvC with unstacked arms; it has a different conformation from HJ DNA in complex with RuvA. In the full resolvosome a probable DNA-RuvA(4)-RuvB(12)-RuvC(2) complex forms which resolves the HJ.</text>
</comment>
<dbReference type="GO" id="GO:0008821">
    <property type="term" value="F:crossover junction DNA endonuclease activity"/>
    <property type="evidence" value="ECO:0007669"/>
    <property type="project" value="UniProtKB-UniRule"/>
</dbReference>
<evidence type="ECO:0000256" key="9">
    <source>
        <dbReference type="ARBA" id="ARBA00023125"/>
    </source>
</evidence>
<dbReference type="CDD" id="cd16962">
    <property type="entry name" value="RuvC"/>
    <property type="match status" value="1"/>
</dbReference>
<dbReference type="GO" id="GO:0000287">
    <property type="term" value="F:magnesium ion binding"/>
    <property type="evidence" value="ECO:0007669"/>
    <property type="project" value="UniProtKB-UniRule"/>
</dbReference>
<feature type="active site" evidence="13">
    <location>
        <position position="71"/>
    </location>
</feature>
<proteinExistence type="inferred from homology"/>
<reference evidence="15 16" key="1">
    <citation type="submission" date="2013-08" db="EMBL/GenBank/DDBJ databases">
        <authorList>
            <person name="Durkin A.S."/>
            <person name="Haft D.R."/>
            <person name="McCorrison J."/>
            <person name="Torralba M."/>
            <person name="Gillis M."/>
            <person name="Haft D.H."/>
            <person name="Methe B."/>
            <person name="Sutton G."/>
            <person name="Nelson K.E."/>
        </authorList>
    </citation>
    <scope>NUCLEOTIDE SEQUENCE [LARGE SCALE GENOMIC DNA]</scope>
    <source>
        <strain evidence="15 16">F0068</strain>
    </source>
</reference>
<sequence>MLNEKIILGIDPGTNVMGYGVIKIVGNRAQMMVMGVIDLRRMGDSYLKLGRIFERVTGIIDEYLPDELAIEAPFFGKNVQSMLKLGRAQGVAIAAAIHHDIPIHEYAPLKIKMAITGQGQASKQQVAGMLKRLLNLDEKEMPKFMDATDALAVAYCHFMQMDRPQTETHYRGWKDFVNKNCDKAIRSLSILNQQKKQININKHI</sequence>
<keyword evidence="6 13" id="KW-0227">DNA damage</keyword>
<dbReference type="GO" id="GO:0005737">
    <property type="term" value="C:cytoplasm"/>
    <property type="evidence" value="ECO:0007669"/>
    <property type="project" value="UniProtKB-SubCell"/>
</dbReference>
<dbReference type="GO" id="GO:0006310">
    <property type="term" value="P:DNA recombination"/>
    <property type="evidence" value="ECO:0007669"/>
    <property type="project" value="UniProtKB-UniRule"/>
</dbReference>
<comment type="function">
    <text evidence="13">The RuvA-RuvB-RuvC complex processes Holliday junction (HJ) DNA during genetic recombination and DNA repair. Endonuclease that resolves HJ intermediates. Cleaves cruciform DNA by making single-stranded nicks across the HJ at symmetrical positions within the homologous arms, yielding a 5'-phosphate and a 3'-hydroxyl group; requires a central core of homology in the junction. The consensus cleavage sequence is 5'-(A/T)TT(C/G)-3'. Cleavage occurs on the 3'-side of the TT dinucleotide at the point of strand exchange. HJ branch migration catalyzed by RuvA-RuvB allows RuvC to scan DNA until it finds its consensus sequence, where it cleaves and resolves the cruciform DNA.</text>
</comment>